<comment type="caution">
    <text evidence="1">The sequence shown here is derived from an EMBL/GenBank/DDBJ whole genome shotgun (WGS) entry which is preliminary data.</text>
</comment>
<accession>A0ABQ9SLM6</accession>
<name>A0ABQ9SLM6_9PEZI</name>
<dbReference type="GeneID" id="85374546"/>
<sequence length="169" mass="18941">EPKSFPWITRSYGRKGIIIEILLVYPCSPHNDTYNPSHVLGLPPSWLHIHLLSTPPLQHVVRPSSFFSSHQSSPGFISKPTSLYIPWLVSKRQLALTGLVRVLAEYRPNTSWPAFLLDKRTTISQLIPRPPPRTGVTPHGRPLLGFPSRLFVRFPSSRSRAPGTASLPP</sequence>
<reference evidence="1 2" key="1">
    <citation type="submission" date="2016-10" db="EMBL/GenBank/DDBJ databases">
        <title>The genome sequence of Colletotrichum fioriniae PJ7.</title>
        <authorList>
            <person name="Baroncelli R."/>
        </authorList>
    </citation>
    <scope>NUCLEOTIDE SEQUENCE [LARGE SCALE GENOMIC DNA]</scope>
    <source>
        <strain evidence="1 2">IMI 384185</strain>
    </source>
</reference>
<keyword evidence="2" id="KW-1185">Reference proteome</keyword>
<feature type="non-terminal residue" evidence="1">
    <location>
        <position position="1"/>
    </location>
</feature>
<dbReference type="Proteomes" id="UP001241169">
    <property type="component" value="Unassembled WGS sequence"/>
</dbReference>
<evidence type="ECO:0000313" key="1">
    <source>
        <dbReference type="EMBL" id="KAK1540386.1"/>
    </source>
</evidence>
<gene>
    <name evidence="1" type="ORF">CPAR01_06375</name>
</gene>
<evidence type="ECO:0000313" key="2">
    <source>
        <dbReference type="Proteomes" id="UP001241169"/>
    </source>
</evidence>
<organism evidence="1 2">
    <name type="scientific">Colletotrichum paranaense</name>
    <dbReference type="NCBI Taxonomy" id="1914294"/>
    <lineage>
        <taxon>Eukaryota</taxon>
        <taxon>Fungi</taxon>
        <taxon>Dikarya</taxon>
        <taxon>Ascomycota</taxon>
        <taxon>Pezizomycotina</taxon>
        <taxon>Sordariomycetes</taxon>
        <taxon>Hypocreomycetidae</taxon>
        <taxon>Glomerellales</taxon>
        <taxon>Glomerellaceae</taxon>
        <taxon>Colletotrichum</taxon>
        <taxon>Colletotrichum acutatum species complex</taxon>
    </lineage>
</organism>
<protein>
    <submittedName>
        <fullName evidence="1">Uncharacterized protein</fullName>
    </submittedName>
</protein>
<dbReference type="RefSeq" id="XP_060349521.1">
    <property type="nucleotide sequence ID" value="XM_060490647.1"/>
</dbReference>
<dbReference type="EMBL" id="MOPA01000005">
    <property type="protein sequence ID" value="KAK1540386.1"/>
    <property type="molecule type" value="Genomic_DNA"/>
</dbReference>
<proteinExistence type="predicted"/>